<dbReference type="VEuPathDB" id="VectorBase:AARA014540"/>
<dbReference type="EnsemblMetazoa" id="AARA014540-RA">
    <property type="protein sequence ID" value="AARA014540-PA"/>
    <property type="gene ID" value="AARA014540"/>
</dbReference>
<evidence type="ECO:0000256" key="1">
    <source>
        <dbReference type="SAM" id="MobiDB-lite"/>
    </source>
</evidence>
<dbReference type="AlphaFoldDB" id="A0A182IGE3"/>
<reference evidence="2" key="1">
    <citation type="submission" date="2022-08" db="UniProtKB">
        <authorList>
            <consortium name="EnsemblMetazoa"/>
        </authorList>
    </citation>
    <scope>IDENTIFICATION</scope>
    <source>
        <strain evidence="2">Dongola</strain>
    </source>
</reference>
<proteinExistence type="predicted"/>
<protein>
    <submittedName>
        <fullName evidence="2">Uncharacterized protein</fullName>
    </submittedName>
</protein>
<feature type="compositionally biased region" description="Polar residues" evidence="1">
    <location>
        <begin position="1"/>
        <end position="25"/>
    </location>
</feature>
<accession>A0A182IGE3</accession>
<sequence>MSSSGSCGQYIHSLQSNIPSDSANVATERAKSSKH</sequence>
<organism evidence="2 3">
    <name type="scientific">Anopheles arabiensis</name>
    <name type="common">Mosquito</name>
    <dbReference type="NCBI Taxonomy" id="7173"/>
    <lineage>
        <taxon>Eukaryota</taxon>
        <taxon>Metazoa</taxon>
        <taxon>Ecdysozoa</taxon>
        <taxon>Arthropoda</taxon>
        <taxon>Hexapoda</taxon>
        <taxon>Insecta</taxon>
        <taxon>Pterygota</taxon>
        <taxon>Neoptera</taxon>
        <taxon>Endopterygota</taxon>
        <taxon>Diptera</taxon>
        <taxon>Nematocera</taxon>
        <taxon>Culicoidea</taxon>
        <taxon>Culicidae</taxon>
        <taxon>Anophelinae</taxon>
        <taxon>Anopheles</taxon>
    </lineage>
</organism>
<name>A0A182IGE3_ANOAR</name>
<dbReference type="EMBL" id="APCN01006355">
    <property type="status" value="NOT_ANNOTATED_CDS"/>
    <property type="molecule type" value="Genomic_DNA"/>
</dbReference>
<evidence type="ECO:0000313" key="2">
    <source>
        <dbReference type="EnsemblMetazoa" id="AARA014540-PA"/>
    </source>
</evidence>
<keyword evidence="3" id="KW-1185">Reference proteome</keyword>
<evidence type="ECO:0000313" key="3">
    <source>
        <dbReference type="Proteomes" id="UP000075840"/>
    </source>
</evidence>
<dbReference type="Proteomes" id="UP000075840">
    <property type="component" value="Unassembled WGS sequence"/>
</dbReference>
<feature type="region of interest" description="Disordered" evidence="1">
    <location>
        <begin position="1"/>
        <end position="35"/>
    </location>
</feature>